<accession>A0A3G1KPI3</accession>
<gene>
    <name evidence="2" type="ORF">DCMF_05765</name>
</gene>
<dbReference type="InterPro" id="IPR000847">
    <property type="entry name" value="LysR_HTH_N"/>
</dbReference>
<dbReference type="EMBL" id="CP017634">
    <property type="protein sequence ID" value="ATW24357.1"/>
    <property type="molecule type" value="Genomic_DNA"/>
</dbReference>
<dbReference type="PRINTS" id="PR00039">
    <property type="entry name" value="HTHLYSR"/>
</dbReference>
<protein>
    <recommendedName>
        <fullName evidence="1">HTH lysR-type domain-containing protein</fullName>
    </recommendedName>
</protein>
<dbReference type="Gene3D" id="1.10.10.10">
    <property type="entry name" value="Winged helix-like DNA-binding domain superfamily/Winged helix DNA-binding domain"/>
    <property type="match status" value="1"/>
</dbReference>
<dbReference type="KEGG" id="fwa:DCMF_05765"/>
<dbReference type="GO" id="GO:0003700">
    <property type="term" value="F:DNA-binding transcription factor activity"/>
    <property type="evidence" value="ECO:0007669"/>
    <property type="project" value="InterPro"/>
</dbReference>
<name>A0A3G1KPI3_FORW1</name>
<dbReference type="PROSITE" id="PS50931">
    <property type="entry name" value="HTH_LYSR"/>
    <property type="match status" value="1"/>
</dbReference>
<dbReference type="InterPro" id="IPR036390">
    <property type="entry name" value="WH_DNA-bd_sf"/>
</dbReference>
<feature type="domain" description="HTH lysR-type" evidence="1">
    <location>
        <begin position="1"/>
        <end position="39"/>
    </location>
</feature>
<dbReference type="RefSeq" id="WP_148133548.1">
    <property type="nucleotide sequence ID" value="NZ_CP017634.1"/>
</dbReference>
<evidence type="ECO:0000313" key="2">
    <source>
        <dbReference type="EMBL" id="ATW24357.1"/>
    </source>
</evidence>
<dbReference type="InterPro" id="IPR036388">
    <property type="entry name" value="WH-like_DNA-bd_sf"/>
</dbReference>
<dbReference type="Pfam" id="PF00126">
    <property type="entry name" value="HTH_1"/>
    <property type="match status" value="1"/>
</dbReference>
<dbReference type="SUPFAM" id="SSF46785">
    <property type="entry name" value="Winged helix' DNA-binding domain"/>
    <property type="match status" value="1"/>
</dbReference>
<proteinExistence type="predicted"/>
<dbReference type="Proteomes" id="UP000323521">
    <property type="component" value="Chromosome"/>
</dbReference>
<dbReference type="OrthoDB" id="119203at2"/>
<dbReference type="AlphaFoldDB" id="A0A3G1KPI3"/>
<keyword evidence="3" id="KW-1185">Reference proteome</keyword>
<sequence length="72" mass="8122">MCYELTHLRLFHVLALQGAFTKAAESLHISQPALSVQMKKALGAFFREPEPGIISPNKCGKRTPRYYAPHPR</sequence>
<evidence type="ECO:0000313" key="3">
    <source>
        <dbReference type="Proteomes" id="UP000323521"/>
    </source>
</evidence>
<reference evidence="2 3" key="1">
    <citation type="submission" date="2016-10" db="EMBL/GenBank/DDBJ databases">
        <title>Complete Genome Sequence of Peptococcaceae strain DCMF.</title>
        <authorList>
            <person name="Edwards R.J."/>
            <person name="Holland S.I."/>
            <person name="Deshpande N.P."/>
            <person name="Wong Y.K."/>
            <person name="Ertan H."/>
            <person name="Manefield M."/>
            <person name="Russell T.L."/>
            <person name="Lee M.J."/>
        </authorList>
    </citation>
    <scope>NUCLEOTIDE SEQUENCE [LARGE SCALE GENOMIC DNA]</scope>
    <source>
        <strain evidence="2 3">DCMF</strain>
    </source>
</reference>
<organism evidence="2 3">
    <name type="scientific">Formimonas warabiya</name>
    <dbReference type="NCBI Taxonomy" id="1761012"/>
    <lineage>
        <taxon>Bacteria</taxon>
        <taxon>Bacillati</taxon>
        <taxon>Bacillota</taxon>
        <taxon>Clostridia</taxon>
        <taxon>Eubacteriales</taxon>
        <taxon>Peptococcaceae</taxon>
        <taxon>Candidatus Formimonas</taxon>
    </lineage>
</organism>
<evidence type="ECO:0000259" key="1">
    <source>
        <dbReference type="PROSITE" id="PS50931"/>
    </source>
</evidence>